<comment type="subcellular location">
    <subcellularLocation>
        <location evidence="1 8">Cytoplasm</location>
    </subcellularLocation>
</comment>
<dbReference type="InterPro" id="IPR026022">
    <property type="entry name" value="PhoU_dom"/>
</dbReference>
<keyword evidence="4 8" id="KW-0813">Transport</keyword>
<dbReference type="GO" id="GO:0030643">
    <property type="term" value="P:intracellular phosphate ion homeostasis"/>
    <property type="evidence" value="ECO:0007669"/>
    <property type="project" value="InterPro"/>
</dbReference>
<dbReference type="InterPro" id="IPR028366">
    <property type="entry name" value="PhoU"/>
</dbReference>
<evidence type="ECO:0000256" key="8">
    <source>
        <dbReference type="PIRNR" id="PIRNR003107"/>
    </source>
</evidence>
<dbReference type="FunFam" id="1.20.58.220:FF:000004">
    <property type="entry name" value="Phosphate-specific transport system accessory protein PhoU"/>
    <property type="match status" value="1"/>
</dbReference>
<dbReference type="Pfam" id="PF01895">
    <property type="entry name" value="PhoU"/>
    <property type="match status" value="2"/>
</dbReference>
<protein>
    <recommendedName>
        <fullName evidence="8">Phosphate-specific transport system accessory protein PhoU</fullName>
    </recommendedName>
</protein>
<organism evidence="10 11">
    <name type="scientific">Candidatus Thiodiazotropha endolucinida</name>
    <dbReference type="NCBI Taxonomy" id="1655433"/>
    <lineage>
        <taxon>Bacteria</taxon>
        <taxon>Pseudomonadati</taxon>
        <taxon>Pseudomonadota</taxon>
        <taxon>Gammaproteobacteria</taxon>
        <taxon>Chromatiales</taxon>
        <taxon>Sedimenticolaceae</taxon>
        <taxon>Candidatus Thiodiazotropha</taxon>
    </lineage>
</organism>
<dbReference type="RefSeq" id="WP_083220702.1">
    <property type="nucleotide sequence ID" value="NZ_MARB01000012.1"/>
</dbReference>
<keyword evidence="6 8" id="KW-0592">Phosphate transport</keyword>
<dbReference type="Gene3D" id="1.20.58.220">
    <property type="entry name" value="Phosphate transport system protein phou homolog 2, domain 2"/>
    <property type="match status" value="1"/>
</dbReference>
<keyword evidence="11" id="KW-1185">Reference proteome</keyword>
<dbReference type="SUPFAM" id="SSF109755">
    <property type="entry name" value="PhoU-like"/>
    <property type="match status" value="1"/>
</dbReference>
<dbReference type="GO" id="GO:0006817">
    <property type="term" value="P:phosphate ion transport"/>
    <property type="evidence" value="ECO:0007669"/>
    <property type="project" value="UniProtKB-KW"/>
</dbReference>
<feature type="domain" description="PhoU" evidence="9">
    <location>
        <begin position="133"/>
        <end position="213"/>
    </location>
</feature>
<dbReference type="NCBIfam" id="TIGR02135">
    <property type="entry name" value="phoU_full"/>
    <property type="match status" value="1"/>
</dbReference>
<dbReference type="OrthoDB" id="9814256at2"/>
<evidence type="ECO:0000256" key="4">
    <source>
        <dbReference type="ARBA" id="ARBA00022448"/>
    </source>
</evidence>
<reference evidence="10 11" key="1">
    <citation type="submission" date="2016-06" db="EMBL/GenBank/DDBJ databases">
        <title>Genome sequence of endosymbiont of Candidatus Endolucinida thiodiazotropha.</title>
        <authorList>
            <person name="Poehlein A."/>
            <person name="Koenig S."/>
            <person name="Heiden S.E."/>
            <person name="Thuermer A."/>
            <person name="Voget S."/>
            <person name="Daniel R."/>
            <person name="Markert S."/>
            <person name="Gros O."/>
            <person name="Schweder T."/>
        </authorList>
    </citation>
    <scope>NUCLEOTIDE SEQUENCE [LARGE SCALE GENOMIC DNA]</scope>
    <source>
        <strain evidence="10 11">COS</strain>
    </source>
</reference>
<gene>
    <name evidence="10" type="primary">phoU_1</name>
    <name evidence="10" type="ORF">CODIS_23200</name>
</gene>
<sequence>MNEMTSGHTVKAFNDELESINALVVELGELGLDQLRRAVQTLKDEDTKEAGLVIDRDRELNAIDVKADEEIIRLIAKRQPMAKDLRDILTVQKIITDLERVGDEARKIANLTIHFYDNGKPPPSNEILSDIFDMAAFVDEMLTLSLQAFIEVDSRLALSVIEQEERLFDEFRGALRRLSTFLMEDSRSVGHVVDIVLAIRALERIGGHAKNIGGHVIFLITGKDVRHEDLNAIYGELKHIT</sequence>
<evidence type="ECO:0000256" key="3">
    <source>
        <dbReference type="ARBA" id="ARBA00011738"/>
    </source>
</evidence>
<dbReference type="GO" id="GO:0045936">
    <property type="term" value="P:negative regulation of phosphate metabolic process"/>
    <property type="evidence" value="ECO:0007669"/>
    <property type="project" value="InterPro"/>
</dbReference>
<dbReference type="PIRSF" id="PIRSF003107">
    <property type="entry name" value="PhoU"/>
    <property type="match status" value="1"/>
</dbReference>
<evidence type="ECO:0000256" key="2">
    <source>
        <dbReference type="ARBA" id="ARBA00008107"/>
    </source>
</evidence>
<dbReference type="PANTHER" id="PTHR42930:SF3">
    <property type="entry name" value="PHOSPHATE-SPECIFIC TRANSPORT SYSTEM ACCESSORY PROTEIN PHOU"/>
    <property type="match status" value="1"/>
</dbReference>
<dbReference type="EMBL" id="MARB01000012">
    <property type="protein sequence ID" value="ODJ87345.1"/>
    <property type="molecule type" value="Genomic_DNA"/>
</dbReference>
<dbReference type="InterPro" id="IPR038078">
    <property type="entry name" value="PhoU-like_sf"/>
</dbReference>
<evidence type="ECO:0000256" key="5">
    <source>
        <dbReference type="ARBA" id="ARBA00022490"/>
    </source>
</evidence>
<evidence type="ECO:0000256" key="7">
    <source>
        <dbReference type="ARBA" id="ARBA00056181"/>
    </source>
</evidence>
<name>A0A7Z0VKP0_9GAMM</name>
<dbReference type="PANTHER" id="PTHR42930">
    <property type="entry name" value="PHOSPHATE-SPECIFIC TRANSPORT SYSTEM ACCESSORY PROTEIN PHOU"/>
    <property type="match status" value="1"/>
</dbReference>
<comment type="caution">
    <text evidence="10">The sequence shown here is derived from an EMBL/GenBank/DDBJ whole genome shotgun (WGS) entry which is preliminary data.</text>
</comment>
<dbReference type="AlphaFoldDB" id="A0A7Z0VKP0"/>
<proteinExistence type="inferred from homology"/>
<evidence type="ECO:0000256" key="6">
    <source>
        <dbReference type="ARBA" id="ARBA00022592"/>
    </source>
</evidence>
<comment type="function">
    <text evidence="7 8">Plays a role in the regulation of phosphate uptake.</text>
</comment>
<evidence type="ECO:0000313" key="11">
    <source>
        <dbReference type="Proteomes" id="UP000094769"/>
    </source>
</evidence>
<evidence type="ECO:0000313" key="10">
    <source>
        <dbReference type="EMBL" id="ODJ87345.1"/>
    </source>
</evidence>
<feature type="domain" description="PhoU" evidence="9">
    <location>
        <begin position="25"/>
        <end position="111"/>
    </location>
</feature>
<comment type="subunit">
    <text evidence="3 8">Homodimer.</text>
</comment>
<evidence type="ECO:0000259" key="9">
    <source>
        <dbReference type="Pfam" id="PF01895"/>
    </source>
</evidence>
<dbReference type="Proteomes" id="UP000094769">
    <property type="component" value="Unassembled WGS sequence"/>
</dbReference>
<comment type="similarity">
    <text evidence="2 8">Belongs to the PhoU family.</text>
</comment>
<dbReference type="GO" id="GO:0005737">
    <property type="term" value="C:cytoplasm"/>
    <property type="evidence" value="ECO:0007669"/>
    <property type="project" value="UniProtKB-SubCell"/>
</dbReference>
<accession>A0A7Z0VKP0</accession>
<keyword evidence="5 8" id="KW-0963">Cytoplasm</keyword>
<evidence type="ECO:0000256" key="1">
    <source>
        <dbReference type="ARBA" id="ARBA00004496"/>
    </source>
</evidence>